<protein>
    <recommendedName>
        <fullName evidence="4">Transposase IS701-like DDE domain-containing protein</fullName>
    </recommendedName>
</protein>
<comment type="caution">
    <text evidence="2">The sequence shown here is derived from an EMBL/GenBank/DDBJ whole genome shotgun (WGS) entry which is preliminary data.</text>
</comment>
<organism evidence="2 3">
    <name type="scientific">Phytohabitans aurantiacus</name>
    <dbReference type="NCBI Taxonomy" id="3016789"/>
    <lineage>
        <taxon>Bacteria</taxon>
        <taxon>Bacillati</taxon>
        <taxon>Actinomycetota</taxon>
        <taxon>Actinomycetes</taxon>
        <taxon>Micromonosporales</taxon>
        <taxon>Micromonosporaceae</taxon>
    </lineage>
</organism>
<evidence type="ECO:0000313" key="3">
    <source>
        <dbReference type="Proteomes" id="UP001144280"/>
    </source>
</evidence>
<reference evidence="2" key="1">
    <citation type="submission" date="2022-12" db="EMBL/GenBank/DDBJ databases">
        <title>New Phytohabitans aurantiacus sp. RD004123 nov., an actinomycete isolated from soil.</title>
        <authorList>
            <person name="Triningsih D.W."/>
            <person name="Harunari E."/>
            <person name="Igarashi Y."/>
        </authorList>
    </citation>
    <scope>NUCLEOTIDE SEQUENCE</scope>
    <source>
        <strain evidence="2">RD004123</strain>
    </source>
</reference>
<evidence type="ECO:0000256" key="1">
    <source>
        <dbReference type="SAM" id="MobiDB-lite"/>
    </source>
</evidence>
<evidence type="ECO:0000313" key="2">
    <source>
        <dbReference type="EMBL" id="GLH95952.1"/>
    </source>
</evidence>
<dbReference type="Proteomes" id="UP001144280">
    <property type="component" value="Unassembled WGS sequence"/>
</dbReference>
<proteinExistence type="predicted"/>
<dbReference type="EMBL" id="BSDI01000005">
    <property type="protein sequence ID" value="GLH95952.1"/>
    <property type="molecule type" value="Genomic_DNA"/>
</dbReference>
<feature type="region of interest" description="Disordered" evidence="1">
    <location>
        <begin position="27"/>
        <end position="93"/>
    </location>
</feature>
<gene>
    <name evidence="2" type="ORF">Pa4123_12250</name>
</gene>
<accession>A0ABQ5QQ09</accession>
<evidence type="ECO:0008006" key="4">
    <source>
        <dbReference type="Google" id="ProtNLM"/>
    </source>
</evidence>
<keyword evidence="3" id="KW-1185">Reference proteome</keyword>
<dbReference type="RefSeq" id="WP_281893066.1">
    <property type="nucleotide sequence ID" value="NZ_BSDI01000005.1"/>
</dbReference>
<name>A0ABQ5QQ09_9ACTN</name>
<sequence>MADWGYEADAEFRRELHERGLNADLAQAPRTTITRDWTGRPPVSTLAKLVTPPARAQPGASRGEKAPASAAASPQRNKPPGGRARRNTNRDDVVRIYRGRDLLEAWLIAGAPEPVKCWLPNLPAQPPKRSLVRCEHDNRVVRTGPGPQG</sequence>